<keyword evidence="2 6" id="KW-0808">Transferase</keyword>
<dbReference type="Pfam" id="PF01553">
    <property type="entry name" value="Acyltransferase"/>
    <property type="match status" value="1"/>
</dbReference>
<sequence>MPETTARSTSLAACRTIIFMVWMTFLTLIWILPALIISPLMDLPARHRFIGRPFCIACVWSARLILGLRWKVIYEGELPSRPSIIVAKHQSSWETFMLPALLPPQVQVIKKELTRIPIFGWYLAMMGPITIDRTQRTTALKGLVKQGTKRLNNGFHVLIFPEGSRVPAGARKAFSKGGSMLASRVKAPVIPVAHNAGDFWPNHHWIRYPGTITVVIGAPLDSKDLPTKFLHQQCEEWINNRVDEISATPFQGTVITELTSGKRF</sequence>
<dbReference type="STRING" id="484498.SAMN05421686_102241"/>
<dbReference type="InterPro" id="IPR002123">
    <property type="entry name" value="Plipid/glycerol_acylTrfase"/>
</dbReference>
<dbReference type="RefSeq" id="WP_084188601.1">
    <property type="nucleotide sequence ID" value="NZ_FTOH01000002.1"/>
</dbReference>
<evidence type="ECO:0000256" key="3">
    <source>
        <dbReference type="ARBA" id="ARBA00023315"/>
    </source>
</evidence>
<comment type="pathway">
    <text evidence="1">Lipid metabolism.</text>
</comment>
<evidence type="ECO:0000256" key="1">
    <source>
        <dbReference type="ARBA" id="ARBA00005189"/>
    </source>
</evidence>
<keyword evidence="7" id="KW-1185">Reference proteome</keyword>
<organism evidence="6 7">
    <name type="scientific">Thalassolituus maritimus</name>
    <dbReference type="NCBI Taxonomy" id="484498"/>
    <lineage>
        <taxon>Bacteria</taxon>
        <taxon>Pseudomonadati</taxon>
        <taxon>Pseudomonadota</taxon>
        <taxon>Gammaproteobacteria</taxon>
        <taxon>Oceanospirillales</taxon>
        <taxon>Oceanospirillaceae</taxon>
        <taxon>Thalassolituus</taxon>
    </lineage>
</organism>
<reference evidence="7" key="1">
    <citation type="submission" date="2017-01" db="EMBL/GenBank/DDBJ databases">
        <authorList>
            <person name="Varghese N."/>
            <person name="Submissions S."/>
        </authorList>
    </citation>
    <scope>NUCLEOTIDE SEQUENCE [LARGE SCALE GENOMIC DNA]</scope>
    <source>
        <strain evidence="7">DSM 24913</strain>
    </source>
</reference>
<dbReference type="GO" id="GO:0006654">
    <property type="term" value="P:phosphatidic acid biosynthetic process"/>
    <property type="evidence" value="ECO:0007669"/>
    <property type="project" value="TreeGrafter"/>
</dbReference>
<proteinExistence type="predicted"/>
<evidence type="ECO:0000313" key="7">
    <source>
        <dbReference type="Proteomes" id="UP000185639"/>
    </source>
</evidence>
<dbReference type="PANTHER" id="PTHR10434">
    <property type="entry name" value="1-ACYL-SN-GLYCEROL-3-PHOSPHATE ACYLTRANSFERASE"/>
    <property type="match status" value="1"/>
</dbReference>
<keyword evidence="4" id="KW-0812">Transmembrane</keyword>
<evidence type="ECO:0000256" key="4">
    <source>
        <dbReference type="SAM" id="Phobius"/>
    </source>
</evidence>
<feature type="transmembrane region" description="Helical" evidence="4">
    <location>
        <begin position="12"/>
        <end position="37"/>
    </location>
</feature>
<dbReference type="SUPFAM" id="SSF69593">
    <property type="entry name" value="Glycerol-3-phosphate (1)-acyltransferase"/>
    <property type="match status" value="1"/>
</dbReference>
<name>A0A1N7JXU7_9GAMM</name>
<dbReference type="SMART" id="SM00563">
    <property type="entry name" value="PlsC"/>
    <property type="match status" value="1"/>
</dbReference>
<evidence type="ECO:0000313" key="6">
    <source>
        <dbReference type="EMBL" id="SIS54182.1"/>
    </source>
</evidence>
<evidence type="ECO:0000259" key="5">
    <source>
        <dbReference type="SMART" id="SM00563"/>
    </source>
</evidence>
<evidence type="ECO:0000256" key="2">
    <source>
        <dbReference type="ARBA" id="ARBA00022679"/>
    </source>
</evidence>
<dbReference type="Proteomes" id="UP000185639">
    <property type="component" value="Unassembled WGS sequence"/>
</dbReference>
<feature type="domain" description="Phospholipid/glycerol acyltransferase" evidence="5">
    <location>
        <begin position="83"/>
        <end position="197"/>
    </location>
</feature>
<dbReference type="PANTHER" id="PTHR10434:SF40">
    <property type="entry name" value="1-ACYL-SN-GLYCEROL-3-PHOSPHATE ACYLTRANSFERASE"/>
    <property type="match status" value="1"/>
</dbReference>
<accession>A0A1N7JXU7</accession>
<keyword evidence="3 6" id="KW-0012">Acyltransferase</keyword>
<protein>
    <submittedName>
        <fullName evidence="6">1-acyl-sn-glycerol-3-phosphate acyltransferase</fullName>
    </submittedName>
</protein>
<dbReference type="GO" id="GO:0003841">
    <property type="term" value="F:1-acylglycerol-3-phosphate O-acyltransferase activity"/>
    <property type="evidence" value="ECO:0007669"/>
    <property type="project" value="TreeGrafter"/>
</dbReference>
<dbReference type="CDD" id="cd07989">
    <property type="entry name" value="LPLAT_AGPAT-like"/>
    <property type="match status" value="1"/>
</dbReference>
<keyword evidence="4" id="KW-0472">Membrane</keyword>
<gene>
    <name evidence="6" type="ORF">SAMN05421686_102241</name>
</gene>
<dbReference type="OrthoDB" id="9812274at2"/>
<dbReference type="AlphaFoldDB" id="A0A1N7JXU7"/>
<dbReference type="EMBL" id="FTOH01000002">
    <property type="protein sequence ID" value="SIS54182.1"/>
    <property type="molecule type" value="Genomic_DNA"/>
</dbReference>
<keyword evidence="4" id="KW-1133">Transmembrane helix</keyword>